<feature type="non-terminal residue" evidence="1">
    <location>
        <position position="1"/>
    </location>
</feature>
<dbReference type="AlphaFoldDB" id="A0A7D9IGA8"/>
<keyword evidence="2" id="KW-1185">Reference proteome</keyword>
<reference evidence="1" key="1">
    <citation type="submission" date="2020-04" db="EMBL/GenBank/DDBJ databases">
        <authorList>
            <person name="Alioto T."/>
            <person name="Alioto T."/>
            <person name="Gomez Garrido J."/>
        </authorList>
    </citation>
    <scope>NUCLEOTIDE SEQUENCE</scope>
    <source>
        <strain evidence="1">A484AB</strain>
    </source>
</reference>
<evidence type="ECO:0000313" key="2">
    <source>
        <dbReference type="Proteomes" id="UP001152795"/>
    </source>
</evidence>
<sequence length="131" mass="14607">MVNGQQSKFYHHLLLHGANIPAISSVAMKGQAILPQIIADIIGYRKVNEQANILLELAPNQHVVNPRRFASEQSRSFLVTRKAEGLSPLSHPYFVPKLISISGIDLRKWDQDNLPIRGGQVLSYIAVEDVQ</sequence>
<accession>A0A7D9IGA8</accession>
<evidence type="ECO:0000313" key="1">
    <source>
        <dbReference type="EMBL" id="CAB4006186.1"/>
    </source>
</evidence>
<gene>
    <name evidence="1" type="ORF">PACLA_8A058703</name>
</gene>
<proteinExistence type="predicted"/>
<dbReference type="EMBL" id="CACRXK020005436">
    <property type="protein sequence ID" value="CAB4006186.1"/>
    <property type="molecule type" value="Genomic_DNA"/>
</dbReference>
<name>A0A7D9IGA8_PARCT</name>
<dbReference type="Proteomes" id="UP001152795">
    <property type="component" value="Unassembled WGS sequence"/>
</dbReference>
<protein>
    <submittedName>
        <fullName evidence="1">Uncharacterized protein</fullName>
    </submittedName>
</protein>
<organism evidence="1 2">
    <name type="scientific">Paramuricea clavata</name>
    <name type="common">Red gorgonian</name>
    <name type="synonym">Violescent sea-whip</name>
    <dbReference type="NCBI Taxonomy" id="317549"/>
    <lineage>
        <taxon>Eukaryota</taxon>
        <taxon>Metazoa</taxon>
        <taxon>Cnidaria</taxon>
        <taxon>Anthozoa</taxon>
        <taxon>Octocorallia</taxon>
        <taxon>Malacalcyonacea</taxon>
        <taxon>Plexauridae</taxon>
        <taxon>Paramuricea</taxon>
    </lineage>
</organism>
<comment type="caution">
    <text evidence="1">The sequence shown here is derived from an EMBL/GenBank/DDBJ whole genome shotgun (WGS) entry which is preliminary data.</text>
</comment>